<accession>A0A0F4XJT1</accession>
<comment type="similarity">
    <text evidence="8">Belongs to the methyl-accepting chemotaxis (MCP) protein family.</text>
</comment>
<keyword evidence="2" id="KW-1003">Cell membrane</keyword>
<dbReference type="FunFam" id="1.10.287.950:FF:000001">
    <property type="entry name" value="Methyl-accepting chemotaxis sensory transducer"/>
    <property type="match status" value="1"/>
</dbReference>
<dbReference type="GO" id="GO:0006935">
    <property type="term" value="P:chemotaxis"/>
    <property type="evidence" value="ECO:0007669"/>
    <property type="project" value="UniProtKB-ARBA"/>
</dbReference>
<evidence type="ECO:0000256" key="7">
    <source>
        <dbReference type="ARBA" id="ARBA00023224"/>
    </source>
</evidence>
<comment type="caution">
    <text evidence="12">The sequence shown here is derived from an EMBL/GenBank/DDBJ whole genome shotgun (WGS) entry which is preliminary data.</text>
</comment>
<dbReference type="SUPFAM" id="SSF58104">
    <property type="entry name" value="Methyl-accepting chemotaxis protein (MCP) signaling domain"/>
    <property type="match status" value="1"/>
</dbReference>
<keyword evidence="3" id="KW-0488">Methylation</keyword>
<evidence type="ECO:0000256" key="6">
    <source>
        <dbReference type="ARBA" id="ARBA00023136"/>
    </source>
</evidence>
<dbReference type="SUPFAM" id="SSF103190">
    <property type="entry name" value="Sensory domain-like"/>
    <property type="match status" value="1"/>
</dbReference>
<reference evidence="12 13" key="1">
    <citation type="submission" date="2015-03" db="EMBL/GenBank/DDBJ databases">
        <title>Pseudomonas fluorescens 1855-344 Genome sequencing and assembly.</title>
        <authorList>
            <person name="Eng W.W.H."/>
            <person name="Gan H.M."/>
            <person name="Savka M.A."/>
        </authorList>
    </citation>
    <scope>NUCLEOTIDE SEQUENCE [LARGE SCALE GENOMIC DNA]</scope>
    <source>
        <strain evidence="12 13">1855-344</strain>
    </source>
</reference>
<dbReference type="SMART" id="SM00283">
    <property type="entry name" value="MA"/>
    <property type="match status" value="1"/>
</dbReference>
<sequence length="658" mass="70026">MSQPRARIASQLGLALAVILAIVISGSTVFALRSLDAANLATREEHLASEARLMADQLNTFHSTLRESTQRLAGLFEKRFSAGLTVHPDQPVTVAGVQTPGLNLGSEVLNNNFKEVDDFKAMTAGVATVFVRSGDDFIRVSTSVSKQDGTRAIGTVLDRAGPAYGPVISGQSYIGRALLFGRFYMSQYTPVRDSGGKIIAVLYVGFDYTDAQNAQFENLKRFRIGQTGSLALLDEQNKWLVPPAGVQALDNATAAITGLIKKPGKGAFWDDTAEAFYSVAVPFEGGPWAVVASMPKTEIRAVTWSVGTQLAIGSLLAMLLAVGSAMWLLRSKLAPLGDLVRQAEALGAGDLSVRLNVSSHDEIGQLARAFNQMSQALSTMVEHIRKASQEVNSRAQALSGLSSGAYEGMEQQSGEITSMAGAVEEFSATSLNIADNMGNTERLAQENAQQTRIGRTSMDEASSSLEQIAGALNSTATVINTLGQRSQEIGGIVGVITSIAEQTNLLALNAAIEAARAGEQGRGFAVVADEVRSLASRTRQATDEISSMINSIQQETGNAISTMEQGNLLMQEGLSRNANVATALARIDEQSRSAGQQFAAITTATQEQSSTATLLSSNLQSIAMANSEQRQVVSNLALTAKELEKLAQDLRQEVDRFR</sequence>
<evidence type="ECO:0000259" key="10">
    <source>
        <dbReference type="PROSITE" id="PS50111"/>
    </source>
</evidence>
<comment type="subcellular location">
    <subcellularLocation>
        <location evidence="1">Cell membrane</location>
        <topology evidence="1">Multi-pass membrane protein</topology>
    </subcellularLocation>
</comment>
<dbReference type="InterPro" id="IPR029151">
    <property type="entry name" value="Sensor-like_sf"/>
</dbReference>
<dbReference type="PANTHER" id="PTHR32089:SF112">
    <property type="entry name" value="LYSOZYME-LIKE PROTEIN-RELATED"/>
    <property type="match status" value="1"/>
</dbReference>
<dbReference type="Proteomes" id="UP000033662">
    <property type="component" value="Unassembled WGS sequence"/>
</dbReference>
<evidence type="ECO:0000256" key="9">
    <source>
        <dbReference type="PROSITE-ProRule" id="PRU00284"/>
    </source>
</evidence>
<dbReference type="InterPro" id="IPR004089">
    <property type="entry name" value="MCPsignal_dom"/>
</dbReference>
<evidence type="ECO:0000259" key="11">
    <source>
        <dbReference type="PROSITE" id="PS50885"/>
    </source>
</evidence>
<dbReference type="EMBL" id="JZXC01000019">
    <property type="protein sequence ID" value="KKA06229.1"/>
    <property type="molecule type" value="Genomic_DNA"/>
</dbReference>
<dbReference type="InterPro" id="IPR033462">
    <property type="entry name" value="Cache_3-Cache_2"/>
</dbReference>
<evidence type="ECO:0000256" key="5">
    <source>
        <dbReference type="ARBA" id="ARBA00022989"/>
    </source>
</evidence>
<dbReference type="CDD" id="cd18774">
    <property type="entry name" value="PDC2_HK_sensor"/>
    <property type="match status" value="1"/>
</dbReference>
<dbReference type="CDD" id="cd06225">
    <property type="entry name" value="HAMP"/>
    <property type="match status" value="1"/>
</dbReference>
<proteinExistence type="inferred from homology"/>
<feature type="domain" description="Methyl-accepting transducer" evidence="10">
    <location>
        <begin position="387"/>
        <end position="623"/>
    </location>
</feature>
<gene>
    <name evidence="12" type="ORF">VP02_18970</name>
</gene>
<evidence type="ECO:0000256" key="8">
    <source>
        <dbReference type="ARBA" id="ARBA00029447"/>
    </source>
</evidence>
<dbReference type="PROSITE" id="PS50111">
    <property type="entry name" value="CHEMOTAXIS_TRANSDUC_2"/>
    <property type="match status" value="1"/>
</dbReference>
<keyword evidence="5" id="KW-1133">Transmembrane helix</keyword>
<dbReference type="PATRIC" id="fig|132476.4.peg.1971"/>
<keyword evidence="4" id="KW-0812">Transmembrane</keyword>
<evidence type="ECO:0000313" key="12">
    <source>
        <dbReference type="EMBL" id="KKA06229.1"/>
    </source>
</evidence>
<dbReference type="Pfam" id="PF00015">
    <property type="entry name" value="MCPsignal"/>
    <property type="match status" value="1"/>
</dbReference>
<dbReference type="CDD" id="cd11386">
    <property type="entry name" value="MCP_signal"/>
    <property type="match status" value="1"/>
</dbReference>
<feature type="domain" description="HAMP" evidence="11">
    <location>
        <begin position="330"/>
        <end position="382"/>
    </location>
</feature>
<dbReference type="InterPro" id="IPR003660">
    <property type="entry name" value="HAMP_dom"/>
</dbReference>
<dbReference type="PROSITE" id="PS50885">
    <property type="entry name" value="HAMP"/>
    <property type="match status" value="1"/>
</dbReference>
<organism evidence="12 13">
    <name type="scientific">Pseudomonas kilonensis</name>
    <dbReference type="NCBI Taxonomy" id="132476"/>
    <lineage>
        <taxon>Bacteria</taxon>
        <taxon>Pseudomonadati</taxon>
        <taxon>Pseudomonadota</taxon>
        <taxon>Gammaproteobacteria</taxon>
        <taxon>Pseudomonadales</taxon>
        <taxon>Pseudomonadaceae</taxon>
        <taxon>Pseudomonas</taxon>
    </lineage>
</organism>
<protein>
    <submittedName>
        <fullName evidence="12">Chemotaxis protein</fullName>
    </submittedName>
</protein>
<dbReference type="Gene3D" id="1.10.287.950">
    <property type="entry name" value="Methyl-accepting chemotaxis protein"/>
    <property type="match status" value="1"/>
</dbReference>
<evidence type="ECO:0000256" key="3">
    <source>
        <dbReference type="ARBA" id="ARBA00022481"/>
    </source>
</evidence>
<evidence type="ECO:0000256" key="1">
    <source>
        <dbReference type="ARBA" id="ARBA00004651"/>
    </source>
</evidence>
<evidence type="ECO:0000256" key="2">
    <source>
        <dbReference type="ARBA" id="ARBA00022475"/>
    </source>
</evidence>
<keyword evidence="6" id="KW-0472">Membrane</keyword>
<dbReference type="GO" id="GO:0005886">
    <property type="term" value="C:plasma membrane"/>
    <property type="evidence" value="ECO:0007669"/>
    <property type="project" value="UniProtKB-SubCell"/>
</dbReference>
<dbReference type="AlphaFoldDB" id="A0A0F4XJT1"/>
<dbReference type="GO" id="GO:0007165">
    <property type="term" value="P:signal transduction"/>
    <property type="evidence" value="ECO:0007669"/>
    <property type="project" value="UniProtKB-KW"/>
</dbReference>
<name>A0A0F4XJT1_9PSED</name>
<keyword evidence="7 9" id="KW-0807">Transducer</keyword>
<dbReference type="Pfam" id="PF17201">
    <property type="entry name" value="Cache_3-Cache_2"/>
    <property type="match status" value="1"/>
</dbReference>
<evidence type="ECO:0000256" key="4">
    <source>
        <dbReference type="ARBA" id="ARBA00022692"/>
    </source>
</evidence>
<dbReference type="SMART" id="SM00304">
    <property type="entry name" value="HAMP"/>
    <property type="match status" value="1"/>
</dbReference>
<evidence type="ECO:0000313" key="13">
    <source>
        <dbReference type="Proteomes" id="UP000033662"/>
    </source>
</evidence>
<dbReference type="PANTHER" id="PTHR32089">
    <property type="entry name" value="METHYL-ACCEPTING CHEMOTAXIS PROTEIN MCPB"/>
    <property type="match status" value="1"/>
</dbReference>
<dbReference type="OrthoDB" id="9763018at2"/>
<dbReference type="Pfam" id="PF00672">
    <property type="entry name" value="HAMP"/>
    <property type="match status" value="1"/>
</dbReference>